<organism evidence="2 3">
    <name type="scientific">Candidatus Scalindua rubra</name>
    <dbReference type="NCBI Taxonomy" id="1872076"/>
    <lineage>
        <taxon>Bacteria</taxon>
        <taxon>Pseudomonadati</taxon>
        <taxon>Planctomycetota</taxon>
        <taxon>Candidatus Brocadiia</taxon>
        <taxon>Candidatus Brocadiales</taxon>
        <taxon>Candidatus Scalinduaceae</taxon>
        <taxon>Candidatus Scalindua</taxon>
    </lineage>
</organism>
<keyword evidence="1" id="KW-0812">Transmembrane</keyword>
<protein>
    <submittedName>
        <fullName evidence="2">Uncharacterized protein</fullName>
    </submittedName>
</protein>
<feature type="transmembrane region" description="Helical" evidence="1">
    <location>
        <begin position="35"/>
        <end position="59"/>
    </location>
</feature>
<proteinExistence type="predicted"/>
<dbReference type="EMBL" id="MAYW01000086">
    <property type="protein sequence ID" value="ODS31930.1"/>
    <property type="molecule type" value="Genomic_DNA"/>
</dbReference>
<name>A0A1E3X8I0_9BACT</name>
<reference evidence="2 3" key="1">
    <citation type="submission" date="2016-07" db="EMBL/GenBank/DDBJ databases">
        <title>Draft genome of Scalindua rubra, obtained from a brine-seawater interface in the Red Sea, sheds light on salt adaptation in anammox bacteria.</title>
        <authorList>
            <person name="Speth D.R."/>
            <person name="Lagkouvardos I."/>
            <person name="Wang Y."/>
            <person name="Qian P.-Y."/>
            <person name="Dutilh B.E."/>
            <person name="Jetten M.S."/>
        </authorList>
    </citation>
    <scope>NUCLEOTIDE SEQUENCE [LARGE SCALE GENOMIC DNA]</scope>
    <source>
        <strain evidence="2">BSI-1</strain>
    </source>
</reference>
<keyword evidence="1" id="KW-0472">Membrane</keyword>
<evidence type="ECO:0000313" key="2">
    <source>
        <dbReference type="EMBL" id="ODS31930.1"/>
    </source>
</evidence>
<accession>A0A1E3X8I0</accession>
<dbReference type="AlphaFoldDB" id="A0A1E3X8I0"/>
<keyword evidence="1" id="KW-1133">Transmembrane helix</keyword>
<gene>
    <name evidence="2" type="ORF">SCARUB_02939</name>
</gene>
<dbReference type="Proteomes" id="UP000094056">
    <property type="component" value="Unassembled WGS sequence"/>
</dbReference>
<evidence type="ECO:0000313" key="3">
    <source>
        <dbReference type="Proteomes" id="UP000094056"/>
    </source>
</evidence>
<comment type="caution">
    <text evidence="2">The sequence shown here is derived from an EMBL/GenBank/DDBJ whole genome shotgun (WGS) entry which is preliminary data.</text>
</comment>
<evidence type="ECO:0000256" key="1">
    <source>
        <dbReference type="SAM" id="Phobius"/>
    </source>
</evidence>
<sequence length="175" mass="20264">MEEISVDEIRKRADELIEEWKDNRRVKGLGPGVELTTIVIASAALPFIYHILGIIHHAWDIRRHAKNARAVREKDVMKMVKLWIEESIDRILQFSPDKIDREKCRRDMEETVEALSKVVNPENLSSVTPILSNKLYKVFTMYYDVKNDPLDYRALIEFIVEKELASLSGLGLGKK</sequence>